<name>A0AAD6TDQ7_9AGAR</name>
<comment type="caution">
    <text evidence="2">The sequence shown here is derived from an EMBL/GenBank/DDBJ whole genome shotgun (WGS) entry which is preliminary data.</text>
</comment>
<evidence type="ECO:0000256" key="1">
    <source>
        <dbReference type="SAM" id="MobiDB-lite"/>
    </source>
</evidence>
<dbReference type="EMBL" id="JARJCM010000014">
    <property type="protein sequence ID" value="KAJ7042072.1"/>
    <property type="molecule type" value="Genomic_DNA"/>
</dbReference>
<protein>
    <submittedName>
        <fullName evidence="2">Uncharacterized protein</fullName>
    </submittedName>
</protein>
<feature type="compositionally biased region" description="Basic residues" evidence="1">
    <location>
        <begin position="201"/>
        <end position="213"/>
    </location>
</feature>
<reference evidence="2" key="1">
    <citation type="submission" date="2023-03" db="EMBL/GenBank/DDBJ databases">
        <title>Massive genome expansion in bonnet fungi (Mycena s.s.) driven by repeated elements and novel gene families across ecological guilds.</title>
        <authorList>
            <consortium name="Lawrence Berkeley National Laboratory"/>
            <person name="Harder C.B."/>
            <person name="Miyauchi S."/>
            <person name="Viragh M."/>
            <person name="Kuo A."/>
            <person name="Thoen E."/>
            <person name="Andreopoulos B."/>
            <person name="Lu D."/>
            <person name="Skrede I."/>
            <person name="Drula E."/>
            <person name="Henrissat B."/>
            <person name="Morin E."/>
            <person name="Kohler A."/>
            <person name="Barry K."/>
            <person name="LaButti K."/>
            <person name="Morin E."/>
            <person name="Salamov A."/>
            <person name="Lipzen A."/>
            <person name="Mereny Z."/>
            <person name="Hegedus B."/>
            <person name="Baldrian P."/>
            <person name="Stursova M."/>
            <person name="Weitz H."/>
            <person name="Taylor A."/>
            <person name="Grigoriev I.V."/>
            <person name="Nagy L.G."/>
            <person name="Martin F."/>
            <person name="Kauserud H."/>
        </authorList>
    </citation>
    <scope>NUCLEOTIDE SEQUENCE</scope>
    <source>
        <strain evidence="2">CBHHK200</strain>
    </source>
</reference>
<feature type="compositionally biased region" description="Low complexity" evidence="1">
    <location>
        <begin position="214"/>
        <end position="232"/>
    </location>
</feature>
<dbReference type="Proteomes" id="UP001218188">
    <property type="component" value="Unassembled WGS sequence"/>
</dbReference>
<proteinExistence type="predicted"/>
<keyword evidence="3" id="KW-1185">Reference proteome</keyword>
<feature type="non-terminal residue" evidence="2">
    <location>
        <position position="243"/>
    </location>
</feature>
<sequence length="243" mass="26684">MANPRTSLLLSHRGVEAWLTNHKAHTIPPGVVTVTGNQVKTTVHVPEKTAYLVRWRSIAEKPIDALCEIMLPKHEKAATSFMAQGEADTQYRTSKTTFSPDKDGWFYTPPATEKGGFVQLEIRRARSAPEQISPPQPKDSRGSKQQIKVDLIDGVDDPPFIIFKFEFEASSESVKRRHVPEENPGPQKRKKTECGGAKLSPRQRVKTPTKKAAKASVKSTGGSPSTSGGKTTIMDKLIAAKAE</sequence>
<feature type="region of interest" description="Disordered" evidence="1">
    <location>
        <begin position="172"/>
        <end position="243"/>
    </location>
</feature>
<organism evidence="2 3">
    <name type="scientific">Mycena alexandri</name>
    <dbReference type="NCBI Taxonomy" id="1745969"/>
    <lineage>
        <taxon>Eukaryota</taxon>
        <taxon>Fungi</taxon>
        <taxon>Dikarya</taxon>
        <taxon>Basidiomycota</taxon>
        <taxon>Agaricomycotina</taxon>
        <taxon>Agaricomycetes</taxon>
        <taxon>Agaricomycetidae</taxon>
        <taxon>Agaricales</taxon>
        <taxon>Marasmiineae</taxon>
        <taxon>Mycenaceae</taxon>
        <taxon>Mycena</taxon>
    </lineage>
</organism>
<evidence type="ECO:0000313" key="3">
    <source>
        <dbReference type="Proteomes" id="UP001218188"/>
    </source>
</evidence>
<evidence type="ECO:0000313" key="2">
    <source>
        <dbReference type="EMBL" id="KAJ7042072.1"/>
    </source>
</evidence>
<dbReference type="AlphaFoldDB" id="A0AAD6TDQ7"/>
<accession>A0AAD6TDQ7</accession>
<gene>
    <name evidence="2" type="ORF">C8F04DRAFT_1230157</name>
</gene>
<feature type="region of interest" description="Disordered" evidence="1">
    <location>
        <begin position="127"/>
        <end position="146"/>
    </location>
</feature>